<dbReference type="Pfam" id="PF00520">
    <property type="entry name" value="Ion_trans"/>
    <property type="match status" value="1"/>
</dbReference>
<evidence type="ECO:0000256" key="2">
    <source>
        <dbReference type="ARBA" id="ARBA00022692"/>
    </source>
</evidence>
<accession>A0AA35SV73</accession>
<dbReference type="AlphaFoldDB" id="A0AA35SV73"/>
<comment type="caution">
    <text evidence="7">The sequence shown here is derived from an EMBL/GenBank/DDBJ whole genome shotgun (WGS) entry which is preliminary data.</text>
</comment>
<evidence type="ECO:0000259" key="6">
    <source>
        <dbReference type="Pfam" id="PF00520"/>
    </source>
</evidence>
<dbReference type="GO" id="GO:0022832">
    <property type="term" value="F:voltage-gated channel activity"/>
    <property type="evidence" value="ECO:0007669"/>
    <property type="project" value="InterPro"/>
</dbReference>
<reference evidence="7" key="1">
    <citation type="submission" date="2023-03" db="EMBL/GenBank/DDBJ databases">
        <authorList>
            <person name="Steffen K."/>
            <person name="Cardenas P."/>
        </authorList>
    </citation>
    <scope>NUCLEOTIDE SEQUENCE</scope>
</reference>
<feature type="transmembrane region" description="Helical" evidence="5">
    <location>
        <begin position="87"/>
        <end position="112"/>
    </location>
</feature>
<evidence type="ECO:0000313" key="8">
    <source>
        <dbReference type="Proteomes" id="UP001174909"/>
    </source>
</evidence>
<feature type="domain" description="Ion transport" evidence="6">
    <location>
        <begin position="8"/>
        <end position="225"/>
    </location>
</feature>
<feature type="transmembrane region" description="Helical" evidence="5">
    <location>
        <begin position="7"/>
        <end position="30"/>
    </location>
</feature>
<organism evidence="7 8">
    <name type="scientific">Geodia barretti</name>
    <name type="common">Barrett's horny sponge</name>
    <dbReference type="NCBI Taxonomy" id="519541"/>
    <lineage>
        <taxon>Eukaryota</taxon>
        <taxon>Metazoa</taxon>
        <taxon>Porifera</taxon>
        <taxon>Demospongiae</taxon>
        <taxon>Heteroscleromorpha</taxon>
        <taxon>Tetractinellida</taxon>
        <taxon>Astrophorina</taxon>
        <taxon>Geodiidae</taxon>
        <taxon>Geodia</taxon>
    </lineage>
</organism>
<evidence type="ECO:0000256" key="3">
    <source>
        <dbReference type="ARBA" id="ARBA00022989"/>
    </source>
</evidence>
<evidence type="ECO:0000256" key="5">
    <source>
        <dbReference type="SAM" id="Phobius"/>
    </source>
</evidence>
<dbReference type="PANTHER" id="PTHR46474">
    <property type="entry name" value="TWO PORE CALCIUM CHANNEL PROTEIN 1"/>
    <property type="match status" value="1"/>
</dbReference>
<protein>
    <submittedName>
        <fullName evidence="7">Two pore calcium channel protein 1</fullName>
    </submittedName>
</protein>
<dbReference type="GO" id="GO:0010008">
    <property type="term" value="C:endosome membrane"/>
    <property type="evidence" value="ECO:0007669"/>
    <property type="project" value="TreeGrafter"/>
</dbReference>
<evidence type="ECO:0000256" key="4">
    <source>
        <dbReference type="ARBA" id="ARBA00023136"/>
    </source>
</evidence>
<dbReference type="GO" id="GO:0005216">
    <property type="term" value="F:monoatomic ion channel activity"/>
    <property type="evidence" value="ECO:0007669"/>
    <property type="project" value="InterPro"/>
</dbReference>
<dbReference type="Gene3D" id="1.10.287.70">
    <property type="match status" value="1"/>
</dbReference>
<name>A0AA35SV73_GEOBA</name>
<dbReference type="Gene3D" id="1.20.120.350">
    <property type="entry name" value="Voltage-gated potassium channels. Chain C"/>
    <property type="match status" value="1"/>
</dbReference>
<gene>
    <name evidence="7" type="ORF">GBAR_LOCUS20323</name>
</gene>
<evidence type="ECO:0000313" key="7">
    <source>
        <dbReference type="EMBL" id="CAI8036244.1"/>
    </source>
</evidence>
<proteinExistence type="predicted"/>
<dbReference type="PANTHER" id="PTHR46474:SF1">
    <property type="entry name" value="TWO PORE CHANNEL PROTEIN 1"/>
    <property type="match status" value="1"/>
</dbReference>
<comment type="subcellular location">
    <subcellularLocation>
        <location evidence="1">Membrane</location>
        <topology evidence="1">Multi-pass membrane protein</topology>
    </subcellularLocation>
</comment>
<keyword evidence="4 5" id="KW-0472">Membrane</keyword>
<feature type="transmembrane region" description="Helical" evidence="5">
    <location>
        <begin position="166"/>
        <end position="185"/>
    </location>
</feature>
<dbReference type="EMBL" id="CASHTH010002852">
    <property type="protein sequence ID" value="CAI8036244.1"/>
    <property type="molecule type" value="Genomic_DNA"/>
</dbReference>
<dbReference type="GO" id="GO:0005765">
    <property type="term" value="C:lysosomal membrane"/>
    <property type="evidence" value="ECO:0007669"/>
    <property type="project" value="InterPro"/>
</dbReference>
<evidence type="ECO:0000256" key="1">
    <source>
        <dbReference type="ARBA" id="ARBA00004141"/>
    </source>
</evidence>
<dbReference type="Proteomes" id="UP001174909">
    <property type="component" value="Unassembled WGS sequence"/>
</dbReference>
<sequence>QINIVLPLSFLFLLVYIVEISLKILALGPIQYFKKFWNMCDFVVITISLIAACLELHPLYHSLAVVRPIKLIRIIRLKKRYRDIMNTMVVLTLRLISVSNVSLLLIVIFYFFAIVGMEAFQYQVTEGCCVNASYSVGHNNAGSLNSSAPNPAVYHLNNFDNILRSYVTLFILLVVNNWYIIMEGFASEVSPHWTARIYFFSFYIVTLVVLQVVISFIVEAYVLQLEEANHCKEREEQNLQIVYDTDCVEDEHRKKEVRITLHHQDIKKLNYLITYTDERRTRNRELFSFDRAVKKFRRINLPTEEGMQCSGRRLRTKDDLHLLKYRADIQQWIKEHDKTSAPSKTPTKQKIWAKTKKILIYLLE</sequence>
<dbReference type="InterPro" id="IPR028801">
    <property type="entry name" value="TPC1_animal"/>
</dbReference>
<keyword evidence="3 5" id="KW-1133">Transmembrane helix</keyword>
<feature type="transmembrane region" description="Helical" evidence="5">
    <location>
        <begin position="197"/>
        <end position="223"/>
    </location>
</feature>
<keyword evidence="8" id="KW-1185">Reference proteome</keyword>
<keyword evidence="2 5" id="KW-0812">Transmembrane</keyword>
<dbReference type="InterPro" id="IPR005821">
    <property type="entry name" value="Ion_trans_dom"/>
</dbReference>
<feature type="transmembrane region" description="Helical" evidence="5">
    <location>
        <begin position="42"/>
        <end position="66"/>
    </location>
</feature>
<dbReference type="SUPFAM" id="SSF81324">
    <property type="entry name" value="Voltage-gated potassium channels"/>
    <property type="match status" value="1"/>
</dbReference>
<dbReference type="InterPro" id="IPR027359">
    <property type="entry name" value="Volt_channel_dom_sf"/>
</dbReference>
<feature type="non-terminal residue" evidence="7">
    <location>
        <position position="364"/>
    </location>
</feature>